<keyword evidence="3" id="KW-0998">Cell outer membrane</keyword>
<protein>
    <submittedName>
        <fullName evidence="8">TonB-dependent receptor</fullName>
    </submittedName>
</protein>
<accession>A0ABX8ZML8</accession>
<dbReference type="Pfam" id="PF07715">
    <property type="entry name" value="Plug"/>
    <property type="match status" value="1"/>
</dbReference>
<feature type="signal peptide" evidence="5">
    <location>
        <begin position="1"/>
        <end position="33"/>
    </location>
</feature>
<organism evidence="8 9">
    <name type="scientific">Qipengyuania aurantiaca</name>
    <dbReference type="NCBI Taxonomy" id="2867233"/>
    <lineage>
        <taxon>Bacteria</taxon>
        <taxon>Pseudomonadati</taxon>
        <taxon>Pseudomonadota</taxon>
        <taxon>Alphaproteobacteria</taxon>
        <taxon>Sphingomonadales</taxon>
        <taxon>Erythrobacteraceae</taxon>
        <taxon>Qipengyuania</taxon>
    </lineage>
</organism>
<gene>
    <name evidence="8" type="ORF">K3148_08650</name>
</gene>
<feature type="chain" id="PRO_5045698853" evidence="5">
    <location>
        <begin position="34"/>
        <end position="1114"/>
    </location>
</feature>
<dbReference type="NCBIfam" id="TIGR01782">
    <property type="entry name" value="TonB-Xanth-Caul"/>
    <property type="match status" value="1"/>
</dbReference>
<dbReference type="SUPFAM" id="SSF56935">
    <property type="entry name" value="Porins"/>
    <property type="match status" value="1"/>
</dbReference>
<feature type="domain" description="TonB-dependent receptor plug" evidence="7">
    <location>
        <begin position="77"/>
        <end position="183"/>
    </location>
</feature>
<evidence type="ECO:0000256" key="1">
    <source>
        <dbReference type="ARBA" id="ARBA00004442"/>
    </source>
</evidence>
<dbReference type="InterPro" id="IPR037066">
    <property type="entry name" value="Plug_dom_sf"/>
</dbReference>
<keyword evidence="9" id="KW-1185">Reference proteome</keyword>
<evidence type="ECO:0000259" key="6">
    <source>
        <dbReference type="Pfam" id="PF00593"/>
    </source>
</evidence>
<dbReference type="InterPro" id="IPR000531">
    <property type="entry name" value="Beta-barrel_TonB"/>
</dbReference>
<evidence type="ECO:0000313" key="9">
    <source>
        <dbReference type="Proteomes" id="UP000824281"/>
    </source>
</evidence>
<evidence type="ECO:0000259" key="7">
    <source>
        <dbReference type="Pfam" id="PF07715"/>
    </source>
</evidence>
<keyword evidence="2 4" id="KW-0472">Membrane</keyword>
<dbReference type="Proteomes" id="UP000824281">
    <property type="component" value="Chromosome"/>
</dbReference>
<comment type="subcellular location">
    <subcellularLocation>
        <location evidence="1 4">Cell outer membrane</location>
    </subcellularLocation>
</comment>
<reference evidence="8 9" key="1">
    <citation type="submission" date="2021-08" db="EMBL/GenBank/DDBJ databases">
        <title>Comparative Genomics Analysis of the Genus Qipengyuania Reveals Extensive Genetic Diversity and Metabolic Versatility, Including the Description of Fifteen Novel Species.</title>
        <authorList>
            <person name="Liu Y."/>
        </authorList>
    </citation>
    <scope>NUCLEOTIDE SEQUENCE [LARGE SCALE GENOMIC DNA]</scope>
    <source>
        <strain evidence="8 9">1NDH13</strain>
    </source>
</reference>
<dbReference type="Gene3D" id="2.170.130.10">
    <property type="entry name" value="TonB-dependent receptor, plug domain"/>
    <property type="match status" value="1"/>
</dbReference>
<dbReference type="PANTHER" id="PTHR40980">
    <property type="entry name" value="PLUG DOMAIN-CONTAINING PROTEIN"/>
    <property type="match status" value="1"/>
</dbReference>
<dbReference type="PANTHER" id="PTHR40980:SF3">
    <property type="entry name" value="TONB-DEPENDENT RECEPTOR-LIKE BETA-BARREL DOMAIN-CONTAINING PROTEIN"/>
    <property type="match status" value="1"/>
</dbReference>
<feature type="domain" description="TonB-dependent receptor-like beta-barrel" evidence="6">
    <location>
        <begin position="481"/>
        <end position="1077"/>
    </location>
</feature>
<dbReference type="EMBL" id="CP081295">
    <property type="protein sequence ID" value="QZD88918.1"/>
    <property type="molecule type" value="Genomic_DNA"/>
</dbReference>
<evidence type="ECO:0000256" key="3">
    <source>
        <dbReference type="ARBA" id="ARBA00023237"/>
    </source>
</evidence>
<dbReference type="Pfam" id="PF00593">
    <property type="entry name" value="TonB_dep_Rec_b-barrel"/>
    <property type="match status" value="1"/>
</dbReference>
<sequence length="1114" mass="120032">MSRKTTGVAAFSRTAALTTASGLALVAAHPALAQDTDGDLIEESAGGTPEELDDENIIIVTGFAQSLKTAQSIKERADTVVDVITAEDIGALPDRSVAETLQRVPGVNIGRFEKTSDPTRFSVEGTGVIIRGLPYVRSELNGRDIFSANGGIALSFEDVSPELVGRVEVFKNTTADMIEGQISGLVNLVTRKPLDNPGLNIAGSIEANYGDLRQEWSPTFNILASDTFDSAAGTFGLQLSYSNSALKSRTDASQLVDYCYRPADLSSGCIRAQAVDSGGIQGDVLLGPDEFPPADSVLVPQFANVRSTTLDRDRQAYSVVGQFETLDGRLLMTAEYLRSDTSFFTEEFALLGRIDDGVATNEPRPGTSYEFDANGNFVSGTLSQNNGDAYANPFGIGGIPMDALRFLRGTDSTTEDYSFDVEAEFTDRFRGKFEAQHVSSELTRDSVFGATSSWADIAIDLSGETPDIQFLQPSGALPADVPQDYFGSGYYTYYWFALDSRERNDGNLFSISGDFEYDISDEGFLKQARFGARWAARDRVNRNTNFSTWGNLSAPWTGRAGCLPWGQNPSTFEPCTYEPGRFFTGLPGQEGAIGGGAYTDEFPGFSQLRSPFADNFQRGEASTPIEGGSAFFFGGDDFLGEYLAGTTDEQVALINAFSGSAPFGVATYGVNNRSRTLLDGTVVQCDPFCPGEISDVTEITNAAYARADFGTDFGSWTMSGNIGVRYVETNVSNDSTIAFPDPAQFDDVDNGGNGDGVVQPSEISTPCGLIPVDSEGRPEYCDLTGARLAEFASLYTGELISDRRDIVFDHWLPSLNVRFDNNNGIVIRGAVSKGISRPDLNLFNAGGALAFSGNVDSGPLLQLTTGNRNLRPVESWNYDLSLEWYFAEVGSLTAAFFLKDIDGIVQNGIGLANYSAPDAGSQDVIIRGPANDISGTLKGFEIAHQQVYDFLPGFLDGLGTQVSYTYVDAGDFPNPNISGIGSPSVNSAGGPVNNGPFVAGTPLQGVSEHTINATVFYERGPFSARAAYNWRSDFLITTRDDLFPFSPIFQEAGGQLDGSIFYTVNENLKLGVQGVNLLDEVTKLSTKVDYDGTRPISAAFRNDRRYTFIARFNF</sequence>
<keyword evidence="5" id="KW-0732">Signal</keyword>
<comment type="similarity">
    <text evidence="4">Belongs to the TonB-dependent receptor family.</text>
</comment>
<evidence type="ECO:0000256" key="4">
    <source>
        <dbReference type="RuleBase" id="RU003357"/>
    </source>
</evidence>
<proteinExistence type="inferred from homology"/>
<dbReference type="RefSeq" id="WP_221424428.1">
    <property type="nucleotide sequence ID" value="NZ_CP081295.1"/>
</dbReference>
<dbReference type="Gene3D" id="2.40.170.20">
    <property type="entry name" value="TonB-dependent receptor, beta-barrel domain"/>
    <property type="match status" value="1"/>
</dbReference>
<keyword evidence="4" id="KW-0798">TonB box</keyword>
<evidence type="ECO:0000256" key="2">
    <source>
        <dbReference type="ARBA" id="ARBA00023136"/>
    </source>
</evidence>
<evidence type="ECO:0000313" key="8">
    <source>
        <dbReference type="EMBL" id="QZD88918.1"/>
    </source>
</evidence>
<keyword evidence="8" id="KW-0675">Receptor</keyword>
<name>A0ABX8ZML8_9SPHN</name>
<dbReference type="InterPro" id="IPR036942">
    <property type="entry name" value="Beta-barrel_TonB_sf"/>
</dbReference>
<dbReference type="InterPro" id="IPR012910">
    <property type="entry name" value="Plug_dom"/>
</dbReference>
<evidence type="ECO:0000256" key="5">
    <source>
        <dbReference type="SAM" id="SignalP"/>
    </source>
</evidence>
<dbReference type="InterPro" id="IPR010104">
    <property type="entry name" value="TonB_rcpt_bac"/>
</dbReference>